<protein>
    <recommendedName>
        <fullName evidence="4">GST N-terminal domain-containing protein</fullName>
    </recommendedName>
</protein>
<dbReference type="PANTHER" id="PTHR43968">
    <property type="match status" value="1"/>
</dbReference>
<dbReference type="PROSITE" id="PS50404">
    <property type="entry name" value="GST_NTER"/>
    <property type="match status" value="1"/>
</dbReference>
<gene>
    <name evidence="3" type="ORF">H310_14846</name>
</gene>
<dbReference type="InterPro" id="IPR040079">
    <property type="entry name" value="Glutathione_S-Trfase"/>
</dbReference>
<evidence type="ECO:0008006" key="4">
    <source>
        <dbReference type="Google" id="ProtNLM"/>
    </source>
</evidence>
<feature type="domain" description="GST N-terminal" evidence="1">
    <location>
        <begin position="31"/>
        <end position="110"/>
    </location>
</feature>
<dbReference type="SUPFAM" id="SSF52833">
    <property type="entry name" value="Thioredoxin-like"/>
    <property type="match status" value="1"/>
</dbReference>
<dbReference type="InterPro" id="IPR004045">
    <property type="entry name" value="Glutathione_S-Trfase_N"/>
</dbReference>
<dbReference type="Pfam" id="PF16865">
    <property type="entry name" value="GST_C_5"/>
    <property type="match status" value="1"/>
</dbReference>
<evidence type="ECO:0000313" key="3">
    <source>
        <dbReference type="EMBL" id="ETV90354.1"/>
    </source>
</evidence>
<dbReference type="STRING" id="157072.A0A024T8P1"/>
<evidence type="ECO:0000259" key="1">
    <source>
        <dbReference type="PROSITE" id="PS50404"/>
    </source>
</evidence>
<dbReference type="SUPFAM" id="SSF47616">
    <property type="entry name" value="GST C-terminal domain-like"/>
    <property type="match status" value="1"/>
</dbReference>
<dbReference type="GO" id="GO:0005737">
    <property type="term" value="C:cytoplasm"/>
    <property type="evidence" value="ECO:0007669"/>
    <property type="project" value="TreeGrafter"/>
</dbReference>
<dbReference type="AlphaFoldDB" id="A0A024T8P1"/>
<dbReference type="Pfam" id="PF13417">
    <property type="entry name" value="GST_N_3"/>
    <property type="match status" value="1"/>
</dbReference>
<dbReference type="RefSeq" id="XP_008881009.1">
    <property type="nucleotide sequence ID" value="XM_008882787.1"/>
</dbReference>
<dbReference type="OrthoDB" id="4951845at2759"/>
<dbReference type="PROSITE" id="PS50405">
    <property type="entry name" value="GST_CTER"/>
    <property type="match status" value="1"/>
</dbReference>
<proteinExistence type="predicted"/>
<dbReference type="Gene3D" id="3.40.30.10">
    <property type="entry name" value="Glutaredoxin"/>
    <property type="match status" value="1"/>
</dbReference>
<dbReference type="InterPro" id="IPR050983">
    <property type="entry name" value="GST_Omega/HSP26"/>
</dbReference>
<dbReference type="SFLD" id="SFLDS00019">
    <property type="entry name" value="Glutathione_Transferase_(cytos"/>
    <property type="match status" value="1"/>
</dbReference>
<dbReference type="eggNOG" id="KOG1422">
    <property type="taxonomic scope" value="Eukaryota"/>
</dbReference>
<dbReference type="PROSITE" id="PS51354">
    <property type="entry name" value="GLUTAREDOXIN_2"/>
    <property type="match status" value="1"/>
</dbReference>
<name>A0A024T8P1_9STRA</name>
<dbReference type="SFLD" id="SFLDG00358">
    <property type="entry name" value="Main_(cytGST)"/>
    <property type="match status" value="1"/>
</dbReference>
<feature type="domain" description="GST C-terminal" evidence="2">
    <location>
        <begin position="100"/>
        <end position="244"/>
    </location>
</feature>
<dbReference type="CDD" id="cd00570">
    <property type="entry name" value="GST_N_family"/>
    <property type="match status" value="1"/>
</dbReference>
<reference evidence="3" key="1">
    <citation type="submission" date="2013-12" db="EMBL/GenBank/DDBJ databases">
        <title>The Genome Sequence of Aphanomyces invadans NJM9701.</title>
        <authorList>
            <consortium name="The Broad Institute Genomics Platform"/>
            <person name="Russ C."/>
            <person name="Tyler B."/>
            <person name="van West P."/>
            <person name="Dieguez-Uribeondo J."/>
            <person name="Young S.K."/>
            <person name="Zeng Q."/>
            <person name="Gargeya S."/>
            <person name="Fitzgerald M."/>
            <person name="Abouelleil A."/>
            <person name="Alvarado L."/>
            <person name="Chapman S.B."/>
            <person name="Gainer-Dewar J."/>
            <person name="Goldberg J."/>
            <person name="Griggs A."/>
            <person name="Gujja S."/>
            <person name="Hansen M."/>
            <person name="Howarth C."/>
            <person name="Imamovic A."/>
            <person name="Ireland A."/>
            <person name="Larimer J."/>
            <person name="McCowan C."/>
            <person name="Murphy C."/>
            <person name="Pearson M."/>
            <person name="Poon T.W."/>
            <person name="Priest M."/>
            <person name="Roberts A."/>
            <person name="Saif S."/>
            <person name="Shea T."/>
            <person name="Sykes S."/>
            <person name="Wortman J."/>
            <person name="Nusbaum C."/>
            <person name="Birren B."/>
        </authorList>
    </citation>
    <scope>NUCLEOTIDE SEQUENCE [LARGE SCALE GENOMIC DNA]</scope>
    <source>
        <strain evidence="3">NJM9701</strain>
    </source>
</reference>
<dbReference type="VEuPathDB" id="FungiDB:H310_14846"/>
<dbReference type="InterPro" id="IPR010987">
    <property type="entry name" value="Glutathione-S-Trfase_C-like"/>
</dbReference>
<dbReference type="EMBL" id="KI914046">
    <property type="protein sequence ID" value="ETV90354.1"/>
    <property type="molecule type" value="Genomic_DNA"/>
</dbReference>
<dbReference type="InterPro" id="IPR036282">
    <property type="entry name" value="Glutathione-S-Trfase_C_sf"/>
</dbReference>
<dbReference type="Gene3D" id="1.20.1050.10">
    <property type="match status" value="1"/>
</dbReference>
<dbReference type="PANTHER" id="PTHR43968:SF6">
    <property type="entry name" value="GLUTATHIONE S-TRANSFERASE OMEGA"/>
    <property type="match status" value="1"/>
</dbReference>
<organism evidence="3">
    <name type="scientific">Aphanomyces invadans</name>
    <dbReference type="NCBI Taxonomy" id="157072"/>
    <lineage>
        <taxon>Eukaryota</taxon>
        <taxon>Sar</taxon>
        <taxon>Stramenopiles</taxon>
        <taxon>Oomycota</taxon>
        <taxon>Saprolegniomycetes</taxon>
        <taxon>Saprolegniales</taxon>
        <taxon>Verrucalvaceae</taxon>
        <taxon>Aphanomyces</taxon>
    </lineage>
</organism>
<accession>A0A024T8P1</accession>
<sequence>MACSTDHIPTYPWVDYASLSDEQLDALHKSPNLYLFSNINCPYAQRALWTALEVNAPCRVVEVSLANQPDSYGQKFNRFETVPFLLDNGFPVYESAIVANCLDAKYNNGRLQRKDDVQASTVAQLVIAKFDALPWYQYLRTGDEKAKVEGKENLQVVETIFTVNAKAYSEHGPYLLGADLSSAEINLFPFFYRLEILLGHYRQLDFLADYPTLKAAFDAAKSRKAFQQTIRVPEYHIQQFAPHFNPTP</sequence>
<dbReference type="GeneID" id="20091896"/>
<dbReference type="InterPro" id="IPR036249">
    <property type="entry name" value="Thioredoxin-like_sf"/>
</dbReference>
<dbReference type="InterPro" id="IPR041695">
    <property type="entry name" value="GST_C_5"/>
</dbReference>
<evidence type="ECO:0000259" key="2">
    <source>
        <dbReference type="PROSITE" id="PS50405"/>
    </source>
</evidence>